<organism evidence="13 14">
    <name type="scientific">Tropilaelaps mercedesae</name>
    <dbReference type="NCBI Taxonomy" id="418985"/>
    <lineage>
        <taxon>Eukaryota</taxon>
        <taxon>Metazoa</taxon>
        <taxon>Ecdysozoa</taxon>
        <taxon>Arthropoda</taxon>
        <taxon>Chelicerata</taxon>
        <taxon>Arachnida</taxon>
        <taxon>Acari</taxon>
        <taxon>Parasitiformes</taxon>
        <taxon>Mesostigmata</taxon>
        <taxon>Gamasina</taxon>
        <taxon>Dermanyssoidea</taxon>
        <taxon>Laelapidae</taxon>
        <taxon>Tropilaelaps</taxon>
    </lineage>
</organism>
<evidence type="ECO:0000256" key="6">
    <source>
        <dbReference type="ARBA" id="ARBA00022989"/>
    </source>
</evidence>
<dbReference type="Pfam" id="PF13927">
    <property type="entry name" value="Ig_3"/>
    <property type="match status" value="1"/>
</dbReference>
<keyword evidence="9" id="KW-0393">Immunoglobulin domain</keyword>
<keyword evidence="2 11" id="KW-0812">Transmembrane</keyword>
<protein>
    <submittedName>
        <fullName evidence="13">Roundabout1-like</fullName>
    </submittedName>
</protein>
<keyword evidence="6 11" id="KW-1133">Transmembrane helix</keyword>
<evidence type="ECO:0000256" key="11">
    <source>
        <dbReference type="SAM" id="Phobius"/>
    </source>
</evidence>
<feature type="domain" description="Ig-like" evidence="12">
    <location>
        <begin position="3"/>
        <end position="96"/>
    </location>
</feature>
<evidence type="ECO:0000256" key="5">
    <source>
        <dbReference type="ARBA" id="ARBA00022889"/>
    </source>
</evidence>
<feature type="domain" description="Ig-like" evidence="12">
    <location>
        <begin position="101"/>
        <end position="207"/>
    </location>
</feature>
<dbReference type="Pfam" id="PF07679">
    <property type="entry name" value="I-set"/>
    <property type="match status" value="2"/>
</dbReference>
<evidence type="ECO:0000256" key="9">
    <source>
        <dbReference type="ARBA" id="ARBA00023319"/>
    </source>
</evidence>
<dbReference type="InterPro" id="IPR007110">
    <property type="entry name" value="Ig-like_dom"/>
</dbReference>
<keyword evidence="5" id="KW-0130">Cell adhesion</keyword>
<accession>A0A1V9XEN8</accession>
<dbReference type="SUPFAM" id="SSF48726">
    <property type="entry name" value="Immunoglobulin"/>
    <property type="match status" value="3"/>
</dbReference>
<evidence type="ECO:0000313" key="14">
    <source>
        <dbReference type="Proteomes" id="UP000192247"/>
    </source>
</evidence>
<proteinExistence type="predicted"/>
<dbReference type="OrthoDB" id="6427280at2759"/>
<dbReference type="InterPro" id="IPR013106">
    <property type="entry name" value="Ig_V-set"/>
</dbReference>
<dbReference type="GO" id="GO:0030424">
    <property type="term" value="C:axon"/>
    <property type="evidence" value="ECO:0007669"/>
    <property type="project" value="TreeGrafter"/>
</dbReference>
<name>A0A1V9XEN8_9ACAR</name>
<keyword evidence="3" id="KW-0732">Signal</keyword>
<evidence type="ECO:0000256" key="8">
    <source>
        <dbReference type="ARBA" id="ARBA00023157"/>
    </source>
</evidence>
<dbReference type="STRING" id="418985.A0A1V9XEN8"/>
<evidence type="ECO:0000313" key="13">
    <source>
        <dbReference type="EMBL" id="OQR71873.1"/>
    </source>
</evidence>
<keyword evidence="4" id="KW-0677">Repeat</keyword>
<dbReference type="AlphaFoldDB" id="A0A1V9XEN8"/>
<dbReference type="PANTHER" id="PTHR10075:SF100">
    <property type="entry name" value="FASCICLIN-2"/>
    <property type="match status" value="1"/>
</dbReference>
<keyword evidence="8" id="KW-1015">Disulfide bond</keyword>
<dbReference type="Proteomes" id="UP000192247">
    <property type="component" value="Unassembled WGS sequence"/>
</dbReference>
<feature type="region of interest" description="Disordered" evidence="10">
    <location>
        <begin position="449"/>
        <end position="494"/>
    </location>
</feature>
<feature type="non-terminal residue" evidence="13">
    <location>
        <position position="1"/>
    </location>
</feature>
<dbReference type="PROSITE" id="PS50835">
    <property type="entry name" value="IG_LIKE"/>
    <property type="match status" value="3"/>
</dbReference>
<dbReference type="GO" id="GO:0098632">
    <property type="term" value="F:cell-cell adhesion mediator activity"/>
    <property type="evidence" value="ECO:0007669"/>
    <property type="project" value="TreeGrafter"/>
</dbReference>
<dbReference type="GO" id="GO:0007411">
    <property type="term" value="P:axon guidance"/>
    <property type="evidence" value="ECO:0007669"/>
    <property type="project" value="TreeGrafter"/>
</dbReference>
<dbReference type="InParanoid" id="A0A1V9XEN8"/>
<dbReference type="GO" id="GO:0070593">
    <property type="term" value="P:dendrite self-avoidance"/>
    <property type="evidence" value="ECO:0007669"/>
    <property type="project" value="TreeGrafter"/>
</dbReference>
<gene>
    <name evidence="13" type="ORF">BIW11_01416</name>
</gene>
<dbReference type="InterPro" id="IPR013098">
    <property type="entry name" value="Ig_I-set"/>
</dbReference>
<dbReference type="PANTHER" id="PTHR10075">
    <property type="entry name" value="BASIGIN RELATED"/>
    <property type="match status" value="1"/>
</dbReference>
<evidence type="ECO:0000256" key="10">
    <source>
        <dbReference type="SAM" id="MobiDB-lite"/>
    </source>
</evidence>
<dbReference type="EMBL" id="MNPL01013250">
    <property type="protein sequence ID" value="OQR71873.1"/>
    <property type="molecule type" value="Genomic_DNA"/>
</dbReference>
<dbReference type="InterPro" id="IPR013783">
    <property type="entry name" value="Ig-like_fold"/>
</dbReference>
<dbReference type="SMART" id="SM00408">
    <property type="entry name" value="IGc2"/>
    <property type="match status" value="3"/>
</dbReference>
<dbReference type="SMART" id="SM00409">
    <property type="entry name" value="IG"/>
    <property type="match status" value="3"/>
</dbReference>
<dbReference type="InterPro" id="IPR003598">
    <property type="entry name" value="Ig_sub2"/>
</dbReference>
<dbReference type="InterPro" id="IPR003599">
    <property type="entry name" value="Ig_sub"/>
</dbReference>
<dbReference type="Gene3D" id="2.60.40.10">
    <property type="entry name" value="Immunoglobulins"/>
    <property type="match status" value="3"/>
</dbReference>
<evidence type="ECO:0000256" key="7">
    <source>
        <dbReference type="ARBA" id="ARBA00023136"/>
    </source>
</evidence>
<evidence type="ECO:0000256" key="4">
    <source>
        <dbReference type="ARBA" id="ARBA00022737"/>
    </source>
</evidence>
<reference evidence="13 14" key="1">
    <citation type="journal article" date="2017" name="Gigascience">
        <title>Draft genome of the honey bee ectoparasitic mite, Tropilaelaps mercedesae, is shaped by the parasitic life history.</title>
        <authorList>
            <person name="Dong X."/>
            <person name="Armstrong S.D."/>
            <person name="Xia D."/>
            <person name="Makepeace B.L."/>
            <person name="Darby A.C."/>
            <person name="Kadowaki T."/>
        </authorList>
    </citation>
    <scope>NUCLEOTIDE SEQUENCE [LARGE SCALE GENOMIC DNA]</scope>
    <source>
        <strain evidence="13">Wuxi-XJTLU</strain>
    </source>
</reference>
<comment type="caution">
    <text evidence="13">The sequence shown here is derived from an EMBL/GenBank/DDBJ whole genome shotgun (WGS) entry which is preliminary data.</text>
</comment>
<dbReference type="FunFam" id="2.60.40.10:FF:000017">
    <property type="entry name" value="Down syndrome cell adhesion molecule b"/>
    <property type="match status" value="1"/>
</dbReference>
<evidence type="ECO:0000256" key="3">
    <source>
        <dbReference type="ARBA" id="ARBA00022729"/>
    </source>
</evidence>
<dbReference type="GO" id="GO:0005886">
    <property type="term" value="C:plasma membrane"/>
    <property type="evidence" value="ECO:0007669"/>
    <property type="project" value="TreeGrafter"/>
</dbReference>
<sequence length="547" mass="59085">LREEFIKVPSSVKVPVGGTAVLKCTPPDGLPAPEIEWLKEGVVVNVGSGPKSRFRLEGPGNLAISEIRATDQGGYVCKAENIVGIRETPPASLRVNVYNKPKLIKVPTDKTVRVSGIDAPNVRLECSAAGDPTPRIRWRKNGRELTSKSSLNTSANDERIAVVVEEDGRGSSYTFVEISDVRPDDQGNYTCEAENAVGRTSASAMLTVHHGPNWVVPPEDQQIRLWNPLVLRCEATGNPRPDVYWSRSSSRRKLLFPGNSDGRIYVDSHGTLNIKRVFAEDQGAYICTAHSVNDQITATAHVKILGGVPIIPHTEHPLLRDLFASPWLLLSLSATLCLILICVAVTILVLLRRMNTKTQSAVTEVPVAKGGTIKEPQHRQVYSGNVATPQTPMLGPYASTTVMPSALSGIRIDSCSYRCEETPIHKANAYPVTRGTQGAHELENLLHSGYSASSSSGTSSFEKKSGRSSRSSVARLRAPTPSPSPGDNTSIALPSEPIYSLVPEDDDAHTIKHSNDGDMDIVAVRNPTAGITGSSTRHLITQHSSNR</sequence>
<feature type="domain" description="Ig-like" evidence="12">
    <location>
        <begin position="212"/>
        <end position="297"/>
    </location>
</feature>
<evidence type="ECO:0000256" key="1">
    <source>
        <dbReference type="ARBA" id="ARBA00004167"/>
    </source>
</evidence>
<evidence type="ECO:0000256" key="2">
    <source>
        <dbReference type="ARBA" id="ARBA00022692"/>
    </source>
</evidence>
<feature type="compositionally biased region" description="Low complexity" evidence="10">
    <location>
        <begin position="449"/>
        <end position="460"/>
    </location>
</feature>
<comment type="subcellular location">
    <subcellularLocation>
        <location evidence="1">Membrane</location>
        <topology evidence="1">Single-pass membrane protein</topology>
    </subcellularLocation>
</comment>
<keyword evidence="14" id="KW-1185">Reference proteome</keyword>
<dbReference type="SMART" id="SM00406">
    <property type="entry name" value="IGv"/>
    <property type="match status" value="3"/>
</dbReference>
<feature type="transmembrane region" description="Helical" evidence="11">
    <location>
        <begin position="327"/>
        <end position="351"/>
    </location>
</feature>
<dbReference type="InterPro" id="IPR036179">
    <property type="entry name" value="Ig-like_dom_sf"/>
</dbReference>
<evidence type="ECO:0000259" key="12">
    <source>
        <dbReference type="PROSITE" id="PS50835"/>
    </source>
</evidence>
<dbReference type="GO" id="GO:0007156">
    <property type="term" value="P:homophilic cell adhesion via plasma membrane adhesion molecules"/>
    <property type="evidence" value="ECO:0007669"/>
    <property type="project" value="TreeGrafter"/>
</dbReference>
<keyword evidence="7 11" id="KW-0472">Membrane</keyword>